<dbReference type="Gene3D" id="3.40.50.980">
    <property type="match status" value="2"/>
</dbReference>
<organism evidence="3">
    <name type="scientific">marine sediment metagenome</name>
    <dbReference type="NCBI Taxonomy" id="412755"/>
    <lineage>
        <taxon>unclassified sequences</taxon>
        <taxon>metagenomes</taxon>
        <taxon>ecological metagenomes</taxon>
    </lineage>
</organism>
<dbReference type="InterPro" id="IPR045851">
    <property type="entry name" value="AMP-bd_C_sf"/>
</dbReference>
<dbReference type="PROSITE" id="PS00455">
    <property type="entry name" value="AMP_BINDING"/>
    <property type="match status" value="1"/>
</dbReference>
<dbReference type="SUPFAM" id="SSF56801">
    <property type="entry name" value="Acetyl-CoA synthetase-like"/>
    <property type="match status" value="1"/>
</dbReference>
<dbReference type="InterPro" id="IPR000873">
    <property type="entry name" value="AMP-dep_synth/lig_dom"/>
</dbReference>
<protein>
    <recommendedName>
        <fullName evidence="4">AMP-dependent synthetase/ligase domain-containing protein</fullName>
    </recommendedName>
</protein>
<comment type="caution">
    <text evidence="3">The sequence shown here is derived from an EMBL/GenBank/DDBJ whole genome shotgun (WGS) entry which is preliminary data.</text>
</comment>
<evidence type="ECO:0000259" key="1">
    <source>
        <dbReference type="Pfam" id="PF00501"/>
    </source>
</evidence>
<name>A0A0F9FNA2_9ZZZZ</name>
<accession>A0A0F9FNA2</accession>
<evidence type="ECO:0000313" key="3">
    <source>
        <dbReference type="EMBL" id="KKL79986.1"/>
    </source>
</evidence>
<reference evidence="3" key="1">
    <citation type="journal article" date="2015" name="Nature">
        <title>Complex archaea that bridge the gap between prokaryotes and eukaryotes.</title>
        <authorList>
            <person name="Spang A."/>
            <person name="Saw J.H."/>
            <person name="Jorgensen S.L."/>
            <person name="Zaremba-Niedzwiedzka K."/>
            <person name="Martijn J."/>
            <person name="Lind A.E."/>
            <person name="van Eijk R."/>
            <person name="Schleper C."/>
            <person name="Guy L."/>
            <person name="Ettema T.J."/>
        </authorList>
    </citation>
    <scope>NUCLEOTIDE SEQUENCE</scope>
</reference>
<gene>
    <name evidence="3" type="ORF">LCGC14_2009330</name>
</gene>
<dbReference type="Gene3D" id="2.30.38.10">
    <property type="entry name" value="Luciferase, Domain 3"/>
    <property type="match status" value="1"/>
</dbReference>
<dbReference type="InterPro" id="IPR020845">
    <property type="entry name" value="AMP-binding_CS"/>
</dbReference>
<dbReference type="Pfam" id="PF00501">
    <property type="entry name" value="AMP-binding"/>
    <property type="match status" value="1"/>
</dbReference>
<feature type="domain" description="AMP-dependent synthetase/ligase" evidence="1">
    <location>
        <begin position="3"/>
        <end position="400"/>
    </location>
</feature>
<dbReference type="PANTHER" id="PTHR43767:SF1">
    <property type="entry name" value="NONRIBOSOMAL PEPTIDE SYNTHASE PES1 (EUROFUNG)-RELATED"/>
    <property type="match status" value="1"/>
</dbReference>
<dbReference type="AlphaFoldDB" id="A0A0F9FNA2"/>
<dbReference type="PANTHER" id="PTHR43767">
    <property type="entry name" value="LONG-CHAIN-FATTY-ACID--COA LIGASE"/>
    <property type="match status" value="1"/>
</dbReference>
<feature type="domain" description="AMP-binding enzyme C-terminal" evidence="2">
    <location>
        <begin position="450"/>
        <end position="530"/>
    </location>
</feature>
<dbReference type="Pfam" id="PF13193">
    <property type="entry name" value="AMP-binding_C"/>
    <property type="match status" value="1"/>
</dbReference>
<proteinExistence type="predicted"/>
<dbReference type="InterPro" id="IPR050237">
    <property type="entry name" value="ATP-dep_AMP-bd_enzyme"/>
</dbReference>
<dbReference type="Gene3D" id="3.30.300.30">
    <property type="match status" value="1"/>
</dbReference>
<dbReference type="GO" id="GO:0016878">
    <property type="term" value="F:acid-thiol ligase activity"/>
    <property type="evidence" value="ECO:0007669"/>
    <property type="project" value="UniProtKB-ARBA"/>
</dbReference>
<dbReference type="InterPro" id="IPR025110">
    <property type="entry name" value="AMP-bd_C"/>
</dbReference>
<sequence length="539" mass="60021">MWKRTVNNYPNSLCYDFQGARATFQETEKYINSFANFLVENGIKKGDLVAINLPNLPQFIVSMFGAFSAGCAATGMNFLLQPNEIMYQLKDSGAVVIITTDGFYEEKVRKALQTGKTDVKIVITTNVADMLDLEPSMKEQLIKIGKIPVGKVEPIDGILFSDYNEVLEQFPSDSPPAVKIDPDDVLLLQYTGGTTGPPKGAILTHRNLISLMQIINHWFEPGINPGNDTIISGFPFFHLAGLQFCLQTTFMGATQILVPDPRDTNYMISKIKEYGDRILLFYNVPTLYLLLLKNRRFKKLDLSNVQGYISGAAPFPTESIKEFEDIVGKGKVIEGYGMTENSPGCTMNPYFGPKKIGTVGIPLPNTELKIVDVSDRNIEVPIGVAGEIAIRGPQTFQGYWNKPEETKNALVDGWFYSGDVGVMDEDGYIKIVDRTKDMIIVSGYKVFSVEVDDKFNKHPAIELCSSVGIPDPKRPGSEIVKLYILLKKGYEASDDTKADILKFAQENLAKYKVPKIIEFLKELPLTSIGKVDKKLLRKL</sequence>
<evidence type="ECO:0000259" key="2">
    <source>
        <dbReference type="Pfam" id="PF13193"/>
    </source>
</evidence>
<evidence type="ECO:0008006" key="4">
    <source>
        <dbReference type="Google" id="ProtNLM"/>
    </source>
</evidence>
<dbReference type="EMBL" id="LAZR01023000">
    <property type="protein sequence ID" value="KKL79986.1"/>
    <property type="molecule type" value="Genomic_DNA"/>
</dbReference>